<name>A0A9P9YFC2_9MUSC</name>
<dbReference type="Proteomes" id="UP001059596">
    <property type="component" value="Unassembled WGS sequence"/>
</dbReference>
<evidence type="ECO:0000313" key="2">
    <source>
        <dbReference type="Proteomes" id="UP001059596"/>
    </source>
</evidence>
<evidence type="ECO:0000313" key="1">
    <source>
        <dbReference type="EMBL" id="KAI8035758.1"/>
    </source>
</evidence>
<dbReference type="InterPro" id="IPR006611">
    <property type="entry name" value="DUF1431_DROsp"/>
</dbReference>
<dbReference type="EMBL" id="JAMKOV010000031">
    <property type="protein sequence ID" value="KAI8035758.1"/>
    <property type="molecule type" value="Genomic_DNA"/>
</dbReference>
<comment type="caution">
    <text evidence="1">The sequence shown here is derived from an EMBL/GenBank/DDBJ whole genome shotgun (WGS) entry which is preliminary data.</text>
</comment>
<protein>
    <submittedName>
        <fullName evidence="1">Uncharacterized protein</fullName>
    </submittedName>
</protein>
<accession>A0A9P9YFC2</accession>
<sequence>MLSALRTFCRQACRRYACKAPRFPDPPCLPVDPVCHRVPGNRCQRAKEVLTRELPREKLLEEFQQLETMCCVLRSAAKNPCAEMKRPKVPKPLLEPFRSMWEPPCQTDEQPFCKDKLPRFDAIYYQPSNKCRCYQRTWVECPPVKQRLRKVCCLDAINPPEVLYRKNPCPEVCKEPYKSLRLLCERGDFKRDPECQCPKLFWPCCKPARCDPLCHYYRKPSNCIKLRAPFPSFSELARWSRPRRKIECHCLDTFSKCLAFRERMRREKLILKC</sequence>
<dbReference type="SMART" id="SM00689">
    <property type="entry name" value="DM6"/>
    <property type="match status" value="1"/>
</dbReference>
<proteinExistence type="predicted"/>
<dbReference type="PANTHER" id="PTHR20977">
    <property type="entry name" value="AT13385P-RELATED"/>
    <property type="match status" value="1"/>
</dbReference>
<dbReference type="PANTHER" id="PTHR20977:SF0">
    <property type="entry name" value="AT13385P-RELATED"/>
    <property type="match status" value="1"/>
</dbReference>
<keyword evidence="2" id="KW-1185">Reference proteome</keyword>
<dbReference type="Pfam" id="PF07248">
    <property type="entry name" value="DUF1431"/>
    <property type="match status" value="1"/>
</dbReference>
<reference evidence="1" key="1">
    <citation type="journal article" date="2023" name="Genome Biol. Evol.">
        <title>Long-read-based Genome Assembly of Drosophila gunungcola Reveals Fewer Chemosensory Genes in Flower-breeding Species.</title>
        <authorList>
            <person name="Negi A."/>
            <person name="Liao B.Y."/>
            <person name="Yeh S.D."/>
        </authorList>
    </citation>
    <scope>NUCLEOTIDE SEQUENCE</scope>
    <source>
        <strain evidence="1">Sukarami</strain>
    </source>
</reference>
<dbReference type="AlphaFoldDB" id="A0A9P9YFC2"/>
<dbReference type="OrthoDB" id="7812215at2759"/>
<gene>
    <name evidence="1" type="ORF">M5D96_011508</name>
</gene>
<organism evidence="1 2">
    <name type="scientific">Drosophila gunungcola</name>
    <name type="common">fruit fly</name>
    <dbReference type="NCBI Taxonomy" id="103775"/>
    <lineage>
        <taxon>Eukaryota</taxon>
        <taxon>Metazoa</taxon>
        <taxon>Ecdysozoa</taxon>
        <taxon>Arthropoda</taxon>
        <taxon>Hexapoda</taxon>
        <taxon>Insecta</taxon>
        <taxon>Pterygota</taxon>
        <taxon>Neoptera</taxon>
        <taxon>Endopterygota</taxon>
        <taxon>Diptera</taxon>
        <taxon>Brachycera</taxon>
        <taxon>Muscomorpha</taxon>
        <taxon>Ephydroidea</taxon>
        <taxon>Drosophilidae</taxon>
        <taxon>Drosophila</taxon>
        <taxon>Sophophora</taxon>
    </lineage>
</organism>